<dbReference type="GO" id="GO:0016887">
    <property type="term" value="F:ATP hydrolysis activity"/>
    <property type="evidence" value="ECO:0007669"/>
    <property type="project" value="InterPro"/>
</dbReference>
<dbReference type="EMBL" id="JYIV01000027">
    <property type="protein sequence ID" value="KJL21327.1"/>
    <property type="molecule type" value="Genomic_DNA"/>
</dbReference>
<dbReference type="InterPro" id="IPR049945">
    <property type="entry name" value="AAA_22"/>
</dbReference>
<dbReference type="Pfam" id="PF13401">
    <property type="entry name" value="AAA_22"/>
    <property type="match status" value="1"/>
</dbReference>
<dbReference type="AlphaFoldDB" id="A0A0F0KKA9"/>
<dbReference type="OrthoDB" id="3337229at2"/>
<protein>
    <recommendedName>
        <fullName evidence="1">ORC1/DEAH AAA+ ATPase domain-containing protein</fullName>
    </recommendedName>
</protein>
<evidence type="ECO:0000313" key="2">
    <source>
        <dbReference type="EMBL" id="KJL21327.1"/>
    </source>
</evidence>
<dbReference type="RefSeq" id="WP_045264203.1">
    <property type="nucleotide sequence ID" value="NZ_JAPWHQ010000001.1"/>
</dbReference>
<dbReference type="SUPFAM" id="SSF52540">
    <property type="entry name" value="P-loop containing nucleoside triphosphate hydrolases"/>
    <property type="match status" value="1"/>
</dbReference>
<comment type="caution">
    <text evidence="2">The sequence shown here is derived from an EMBL/GenBank/DDBJ whole genome shotgun (WGS) entry which is preliminary data.</text>
</comment>
<dbReference type="PATRIC" id="fig|82380.10.peg.2356"/>
<feature type="domain" description="ORC1/DEAH AAA+ ATPase" evidence="1">
    <location>
        <begin position="80"/>
        <end position="211"/>
    </location>
</feature>
<evidence type="ECO:0000259" key="1">
    <source>
        <dbReference type="Pfam" id="PF13401"/>
    </source>
</evidence>
<evidence type="ECO:0000313" key="3">
    <source>
        <dbReference type="Proteomes" id="UP000033725"/>
    </source>
</evidence>
<reference evidence="2 3" key="1">
    <citation type="submission" date="2015-02" db="EMBL/GenBank/DDBJ databases">
        <title>Draft genome sequences of ten Microbacterium spp. with emphasis on heavy metal contaminated environments.</title>
        <authorList>
            <person name="Corretto E."/>
        </authorList>
    </citation>
    <scope>NUCLEOTIDE SEQUENCE [LARGE SCALE GENOMIC DNA]</scope>
    <source>
        <strain evidence="2 3">BEL163</strain>
    </source>
</reference>
<accession>A0A0F0KKA9</accession>
<dbReference type="InterPro" id="IPR027417">
    <property type="entry name" value="P-loop_NTPase"/>
</dbReference>
<dbReference type="Proteomes" id="UP000033725">
    <property type="component" value="Unassembled WGS sequence"/>
</dbReference>
<organism evidence="2 3">
    <name type="scientific">Microbacterium oxydans</name>
    <dbReference type="NCBI Taxonomy" id="82380"/>
    <lineage>
        <taxon>Bacteria</taxon>
        <taxon>Bacillati</taxon>
        <taxon>Actinomycetota</taxon>
        <taxon>Actinomycetes</taxon>
        <taxon>Micrococcales</taxon>
        <taxon>Microbacteriaceae</taxon>
        <taxon>Microbacterium</taxon>
    </lineage>
</organism>
<gene>
    <name evidence="2" type="ORF">RN51_02342</name>
</gene>
<proteinExistence type="predicted"/>
<sequence>MIEIATKEGWREHVDTAYERPAPVTSEELRAMSFGDRALYNQGRAQYSQAGAFVRTPQFEAFQRAVRDRVMLNAYRRVGKLGLILSGEPGQGKTTSLVEIGRAHERRRRDTGHPAAGPGMLPVVYVAVPAQCSAKALMHEFARFLGLPVLSRMTYGDLLEAVSNALRRCSTELVLVDDVHHLDLKYRQNVEASDMLKQLSERCGGTFVYAGIAVEGTGLLDGSRGGQIGKRFEVHVALPFPLISTAEKARWGDLLLAMESSLCLAEQRPGSILSAAPTLHALTGGEIGLLKDLLQFAALSAMDDGTEKLDSAAFERDLARRQTAATLHTSKPRRSRTPVSAA</sequence>
<name>A0A0F0KKA9_9MICO</name>
<dbReference type="Gene3D" id="3.40.50.300">
    <property type="entry name" value="P-loop containing nucleotide triphosphate hydrolases"/>
    <property type="match status" value="1"/>
</dbReference>